<organism evidence="4 5">
    <name type="scientific">Ramalina farinacea</name>
    <dbReference type="NCBI Taxonomy" id="258253"/>
    <lineage>
        <taxon>Eukaryota</taxon>
        <taxon>Fungi</taxon>
        <taxon>Dikarya</taxon>
        <taxon>Ascomycota</taxon>
        <taxon>Pezizomycotina</taxon>
        <taxon>Lecanoromycetes</taxon>
        <taxon>OSLEUM clade</taxon>
        <taxon>Lecanoromycetidae</taxon>
        <taxon>Lecanorales</taxon>
        <taxon>Lecanorineae</taxon>
        <taxon>Ramalinaceae</taxon>
        <taxon>Ramalina</taxon>
    </lineage>
</organism>
<dbReference type="InterPro" id="IPR035899">
    <property type="entry name" value="DBL_dom_sf"/>
</dbReference>
<dbReference type="EMBL" id="JAPUFD010000016">
    <property type="protein sequence ID" value="MDI1491882.1"/>
    <property type="molecule type" value="Genomic_DNA"/>
</dbReference>
<feature type="compositionally biased region" description="Basic and acidic residues" evidence="1">
    <location>
        <begin position="912"/>
        <end position="925"/>
    </location>
</feature>
<dbReference type="CDD" id="cd00160">
    <property type="entry name" value="RhoGEF"/>
    <property type="match status" value="1"/>
</dbReference>
<dbReference type="GO" id="GO:0005085">
    <property type="term" value="F:guanyl-nucleotide exchange factor activity"/>
    <property type="evidence" value="ECO:0007669"/>
    <property type="project" value="InterPro"/>
</dbReference>
<dbReference type="InterPro" id="IPR053026">
    <property type="entry name" value="CDC42_GEF"/>
</dbReference>
<dbReference type="Proteomes" id="UP001161017">
    <property type="component" value="Unassembled WGS sequence"/>
</dbReference>
<dbReference type="Pfam" id="PF06395">
    <property type="entry name" value="CDC24"/>
    <property type="match status" value="1"/>
</dbReference>
<evidence type="ECO:0000313" key="5">
    <source>
        <dbReference type="Proteomes" id="UP001161017"/>
    </source>
</evidence>
<dbReference type="InterPro" id="IPR011993">
    <property type="entry name" value="PH-like_dom_sf"/>
</dbReference>
<dbReference type="Gene3D" id="2.30.29.30">
    <property type="entry name" value="Pleckstrin-homology domain (PH domain)/Phosphotyrosine-binding domain (PTB)"/>
    <property type="match status" value="1"/>
</dbReference>
<dbReference type="PANTHER" id="PTHR47339">
    <property type="entry name" value="CELL DIVISION CONTROL PROTEIN 24"/>
    <property type="match status" value="1"/>
</dbReference>
<dbReference type="GO" id="GO:0005737">
    <property type="term" value="C:cytoplasm"/>
    <property type="evidence" value="ECO:0007669"/>
    <property type="project" value="TreeGrafter"/>
</dbReference>
<dbReference type="Pfam" id="PF15411">
    <property type="entry name" value="PH_10"/>
    <property type="match status" value="1"/>
</dbReference>
<dbReference type="AlphaFoldDB" id="A0AA43U0Z1"/>
<dbReference type="InterPro" id="IPR000219">
    <property type="entry name" value="DH_dom"/>
</dbReference>
<feature type="region of interest" description="Disordered" evidence="1">
    <location>
        <begin position="651"/>
        <end position="936"/>
    </location>
</feature>
<dbReference type="GO" id="GO:0005634">
    <property type="term" value="C:nucleus"/>
    <property type="evidence" value="ECO:0007669"/>
    <property type="project" value="TreeGrafter"/>
</dbReference>
<proteinExistence type="predicted"/>
<evidence type="ECO:0000259" key="3">
    <source>
        <dbReference type="PROSITE" id="PS51745"/>
    </source>
</evidence>
<dbReference type="GO" id="GO:0031106">
    <property type="term" value="P:septin ring organization"/>
    <property type="evidence" value="ECO:0007669"/>
    <property type="project" value="TreeGrafter"/>
</dbReference>
<sequence length="1053" mass="119334">MAGYQPRGQMNESNSSFGSSSINSQSNRFTGSSTTSGFSNAEPPTLFPPPLPQNLSPAPTDNMPQPTQNIMNRKAGAHSSLYQICVNLKRRLTSVPGFHEHIAEMNEEEAEDNTYIDPVTAMWNCLRRGFPLLTLYNASRPRRSLQVDAARYGESKIGKAATFQFLRACLDDLKFPSSEVFLITDLYGEDTTGFVKVCFSIALLRLLPSKPVHDHADFIPEYKVTKCVNKVLDVLQSRGLLMERVHSATEVDESIPQTKTHPQKIVEELVKTERDYVNHLETLQQFKNEVETSGSIAGDAAHDIFLNLNALLDFQRRFLIRIEQQNSLPENEQDWGKLIYYYKESFRVYEPFIANQNRCQEVVVNQWDKLKRAPLSPELQDLVDTPATLSGFLLKPFQRLSKYPLLLKQLHDKGGFDEARRKNLLDGEEAAKAILERANEAIHREERIRAVDDLQTRVDDWKGHKIDHFGELLLHGNYTVVKGEGTKEVEREVSEIFDFLDPHTRAMTLDVIDQARHELLESSPMEDERERRYADEMALFSPYVEQYKVYLFEKILLCCKDINVNKQKQKMLGNSKALVDKKGQPKLQLKGRIFMQNVTDVATVSKIDRSFWTVQIYWKGDPGIENFIIRFADERTMKEWEEKVLKQKRELTDTDRRSGQRPPAADTVFTWQQGQPQPDNPYQEIDEDEDDQSSQATLVPSMFPRRANSRNASNSSLRNMGTQPSINRTPHPPYGPTPTSNPYQTPSLSLNTNVPANVPSPGEYPAQSYFSPGGAESPVSTRSSSQASVYGFSRQHIPQQNWPYENGKHRTAPAMPRAPSREGAPPSHHPSLPPTGMNPQQASRLRSASTPDPNGPGSRRMPNGQPESVPVPPIPHNMRTPINRSNTGSPMELPTRGVMYSPPPQHSAYDGQDPRVNRRPEHEYAHPSMTKPTQFAPVTSGPAMLPDDESLVPTQLKVKVHFDPYPSHVTIVVPTSIKHRTLIDRIDSKMARVSSASILRGTAKLRYRDEEGDFIAIKDDEDVEDAINEWVSIHKQSLRQGGQIDDFELFWHE</sequence>
<dbReference type="CDD" id="cd13246">
    <property type="entry name" value="PH_Scd1"/>
    <property type="match status" value="1"/>
</dbReference>
<feature type="compositionally biased region" description="Polar residues" evidence="1">
    <location>
        <begin position="880"/>
        <end position="889"/>
    </location>
</feature>
<dbReference type="PROSITE" id="PS51745">
    <property type="entry name" value="PB1"/>
    <property type="match status" value="1"/>
</dbReference>
<feature type="compositionally biased region" description="Low complexity" evidence="1">
    <location>
        <begin position="705"/>
        <end position="719"/>
    </location>
</feature>
<dbReference type="InterPro" id="IPR000270">
    <property type="entry name" value="PB1_dom"/>
</dbReference>
<dbReference type="SUPFAM" id="SSF54277">
    <property type="entry name" value="CAD &amp; PB1 domains"/>
    <property type="match status" value="1"/>
</dbReference>
<dbReference type="GO" id="GO:0000935">
    <property type="term" value="C:division septum"/>
    <property type="evidence" value="ECO:0007669"/>
    <property type="project" value="TreeGrafter"/>
</dbReference>
<dbReference type="InterPro" id="IPR033511">
    <property type="entry name" value="Cdc24/Scd1_PH_dom"/>
</dbReference>
<reference evidence="4" key="1">
    <citation type="journal article" date="2023" name="Genome Biol. Evol.">
        <title>First Whole Genome Sequence and Flow Cytometry Genome Size Data for the Lichen-Forming Fungus Ramalina farinacea (Ascomycota).</title>
        <authorList>
            <person name="Llewellyn T."/>
            <person name="Mian S."/>
            <person name="Hill R."/>
            <person name="Leitch I.J."/>
            <person name="Gaya E."/>
        </authorList>
    </citation>
    <scope>NUCLEOTIDE SEQUENCE</scope>
    <source>
        <strain evidence="4">LIQ254RAFAR</strain>
    </source>
</reference>
<feature type="domain" description="DH" evidence="2">
    <location>
        <begin position="261"/>
        <end position="441"/>
    </location>
</feature>
<evidence type="ECO:0000259" key="2">
    <source>
        <dbReference type="PROSITE" id="PS50010"/>
    </source>
</evidence>
<protein>
    <submittedName>
        <fullName evidence="4">Guanine nucleotide exchange factor for Cdc42p</fullName>
    </submittedName>
</protein>
<name>A0AA43U0Z1_9LECA</name>
<dbReference type="Pfam" id="PF00621">
    <property type="entry name" value="RhoGEF"/>
    <property type="match status" value="1"/>
</dbReference>
<dbReference type="CDD" id="cd05992">
    <property type="entry name" value="PB1"/>
    <property type="match status" value="1"/>
</dbReference>
<keyword evidence="5" id="KW-1185">Reference proteome</keyword>
<dbReference type="SMART" id="SM00325">
    <property type="entry name" value="RhoGEF"/>
    <property type="match status" value="1"/>
</dbReference>
<dbReference type="SUPFAM" id="SSF50729">
    <property type="entry name" value="PH domain-like"/>
    <property type="match status" value="1"/>
</dbReference>
<dbReference type="Gene3D" id="1.20.900.10">
    <property type="entry name" value="Dbl homology (DH) domain"/>
    <property type="match status" value="1"/>
</dbReference>
<feature type="compositionally biased region" description="Polar residues" evidence="1">
    <location>
        <begin position="837"/>
        <end position="852"/>
    </location>
</feature>
<gene>
    <name evidence="4" type="primary">CDC24</name>
    <name evidence="4" type="ORF">OHK93_003093</name>
</gene>
<comment type="caution">
    <text evidence="4">The sequence shown here is derived from an EMBL/GenBank/DDBJ whole genome shotgun (WGS) entry which is preliminary data.</text>
</comment>
<dbReference type="FunFam" id="3.10.20.90:FF:000176">
    <property type="entry name" value="Rho guanyl nucleotide exchange factor"/>
    <property type="match status" value="1"/>
</dbReference>
<feature type="compositionally biased region" description="Low complexity" evidence="1">
    <location>
        <begin position="11"/>
        <end position="39"/>
    </location>
</feature>
<dbReference type="InterPro" id="IPR053793">
    <property type="entry name" value="PB1-like"/>
</dbReference>
<dbReference type="PANTHER" id="PTHR47339:SF1">
    <property type="entry name" value="CELL DIVISION CONTROL PROTEIN 24"/>
    <property type="match status" value="1"/>
</dbReference>
<dbReference type="InterPro" id="IPR010481">
    <property type="entry name" value="Cdc24/Scd1_N"/>
</dbReference>
<feature type="compositionally biased region" description="Polar residues" evidence="1">
    <location>
        <begin position="778"/>
        <end position="788"/>
    </location>
</feature>
<dbReference type="SUPFAM" id="SSF48065">
    <property type="entry name" value="DBL homology domain (DH-domain)"/>
    <property type="match status" value="1"/>
</dbReference>
<feature type="compositionally biased region" description="Polar residues" evidence="1">
    <location>
        <begin position="737"/>
        <end position="755"/>
    </location>
</feature>
<feature type="domain" description="PB1" evidence="3">
    <location>
        <begin position="955"/>
        <end position="1038"/>
    </location>
</feature>
<evidence type="ECO:0000313" key="4">
    <source>
        <dbReference type="EMBL" id="MDI1491882.1"/>
    </source>
</evidence>
<evidence type="ECO:0000256" key="1">
    <source>
        <dbReference type="SAM" id="MobiDB-lite"/>
    </source>
</evidence>
<dbReference type="GO" id="GO:0043332">
    <property type="term" value="C:mating projection tip"/>
    <property type="evidence" value="ECO:0007669"/>
    <property type="project" value="TreeGrafter"/>
</dbReference>
<feature type="region of interest" description="Disordered" evidence="1">
    <location>
        <begin position="1"/>
        <end position="70"/>
    </location>
</feature>
<dbReference type="Gene3D" id="3.10.20.90">
    <property type="entry name" value="Phosphatidylinositol 3-kinase Catalytic Subunit, Chain A, domain 1"/>
    <property type="match status" value="1"/>
</dbReference>
<dbReference type="GO" id="GO:0030010">
    <property type="term" value="P:establishment of cell polarity"/>
    <property type="evidence" value="ECO:0007669"/>
    <property type="project" value="TreeGrafter"/>
</dbReference>
<accession>A0AA43U0Z1</accession>
<dbReference type="Pfam" id="PF00564">
    <property type="entry name" value="PB1"/>
    <property type="match status" value="1"/>
</dbReference>
<dbReference type="PROSITE" id="PS50010">
    <property type="entry name" value="DH_2"/>
    <property type="match status" value="1"/>
</dbReference>